<dbReference type="STRING" id="6412.T1FCK6"/>
<dbReference type="GO" id="GO:0032981">
    <property type="term" value="P:mitochondrial respiratory chain complex I assembly"/>
    <property type="evidence" value="ECO:0000318"/>
    <property type="project" value="GO_Central"/>
</dbReference>
<evidence type="ECO:0000313" key="7">
    <source>
        <dbReference type="EnsemblMetazoa" id="HelroP177986"/>
    </source>
</evidence>
<feature type="domain" description="NADH:ubiquinone oxidoreductase intermediate-associated protein 30" evidence="5">
    <location>
        <begin position="68"/>
        <end position="241"/>
    </location>
</feature>
<keyword evidence="8" id="KW-1185">Reference proteome</keyword>
<dbReference type="OrthoDB" id="42561at2759"/>
<name>T1FCK6_HELRO</name>
<dbReference type="InterPro" id="IPR039131">
    <property type="entry name" value="NDUFAF1"/>
</dbReference>
<dbReference type="CTD" id="20206555"/>
<proteinExistence type="inferred from homology"/>
<dbReference type="InterPro" id="IPR008979">
    <property type="entry name" value="Galactose-bd-like_sf"/>
</dbReference>
<dbReference type="EMBL" id="KB097336">
    <property type="protein sequence ID" value="ESN97555.1"/>
    <property type="molecule type" value="Genomic_DNA"/>
</dbReference>
<evidence type="ECO:0000259" key="5">
    <source>
        <dbReference type="Pfam" id="PF08547"/>
    </source>
</evidence>
<dbReference type="InterPro" id="IPR013857">
    <property type="entry name" value="NADH-UbQ_OxRdtase-assoc_prot30"/>
</dbReference>
<dbReference type="RefSeq" id="XP_009024379.1">
    <property type="nucleotide sequence ID" value="XM_009026131.1"/>
</dbReference>
<keyword evidence="4" id="KW-0143">Chaperone</keyword>
<dbReference type="FunCoup" id="T1FCK6">
    <property type="interactions" value="162"/>
</dbReference>
<dbReference type="EMBL" id="AMQM01006270">
    <property type="status" value="NOT_ANNOTATED_CDS"/>
    <property type="molecule type" value="Genomic_DNA"/>
</dbReference>
<dbReference type="InParanoid" id="T1FCK6"/>
<protein>
    <recommendedName>
        <fullName evidence="5">NADH:ubiquinone oxidoreductase intermediate-associated protein 30 domain-containing protein</fullName>
    </recommendedName>
</protein>
<dbReference type="GeneID" id="20206555"/>
<evidence type="ECO:0000313" key="6">
    <source>
        <dbReference type="EMBL" id="ESN97555.1"/>
    </source>
</evidence>
<reference evidence="8" key="1">
    <citation type="submission" date="2012-12" db="EMBL/GenBank/DDBJ databases">
        <authorList>
            <person name="Hellsten U."/>
            <person name="Grimwood J."/>
            <person name="Chapman J.A."/>
            <person name="Shapiro H."/>
            <person name="Aerts A."/>
            <person name="Otillar R.P."/>
            <person name="Terry A.Y."/>
            <person name="Boore J.L."/>
            <person name="Simakov O."/>
            <person name="Marletaz F."/>
            <person name="Cho S.-J."/>
            <person name="Edsinger-Gonzales E."/>
            <person name="Havlak P."/>
            <person name="Kuo D.-H."/>
            <person name="Larsson T."/>
            <person name="Lv J."/>
            <person name="Arendt D."/>
            <person name="Savage R."/>
            <person name="Osoegawa K."/>
            <person name="de Jong P."/>
            <person name="Lindberg D.R."/>
            <person name="Seaver E.C."/>
            <person name="Weisblat D.A."/>
            <person name="Putnam N.H."/>
            <person name="Grigoriev I.V."/>
            <person name="Rokhsar D.S."/>
        </authorList>
    </citation>
    <scope>NUCLEOTIDE SEQUENCE</scope>
</reference>
<evidence type="ECO:0000256" key="4">
    <source>
        <dbReference type="ARBA" id="ARBA00023186"/>
    </source>
</evidence>
<comment type="similarity">
    <text evidence="2">Belongs to the CIA30 family.</text>
</comment>
<dbReference type="GO" id="GO:0051082">
    <property type="term" value="F:unfolded protein binding"/>
    <property type="evidence" value="ECO:0000318"/>
    <property type="project" value="GO_Central"/>
</dbReference>
<dbReference type="GO" id="GO:0005739">
    <property type="term" value="C:mitochondrion"/>
    <property type="evidence" value="ECO:0000318"/>
    <property type="project" value="GO_Central"/>
</dbReference>
<dbReference type="Proteomes" id="UP000015101">
    <property type="component" value="Unassembled WGS sequence"/>
</dbReference>
<dbReference type="Pfam" id="PF08547">
    <property type="entry name" value="CIA30"/>
    <property type="match status" value="1"/>
</dbReference>
<evidence type="ECO:0000256" key="3">
    <source>
        <dbReference type="ARBA" id="ARBA00023128"/>
    </source>
</evidence>
<dbReference type="KEGG" id="hro:HELRODRAFT_177986"/>
<dbReference type="EnsemblMetazoa" id="HelroT177986">
    <property type="protein sequence ID" value="HelroP177986"/>
    <property type="gene ID" value="HelroG177986"/>
</dbReference>
<evidence type="ECO:0000313" key="8">
    <source>
        <dbReference type="Proteomes" id="UP000015101"/>
    </source>
</evidence>
<evidence type="ECO:0000256" key="1">
    <source>
        <dbReference type="ARBA" id="ARBA00004173"/>
    </source>
</evidence>
<dbReference type="PANTHER" id="PTHR13194">
    <property type="entry name" value="COMPLEX I INTERMEDIATE-ASSOCIATED PROTEIN 30"/>
    <property type="match status" value="1"/>
</dbReference>
<dbReference type="OMA" id="KRTGYAN"/>
<dbReference type="SUPFAM" id="SSF49785">
    <property type="entry name" value="Galactose-binding domain-like"/>
    <property type="match status" value="1"/>
</dbReference>
<sequence>MSSRLNNFWEMHRKGKYLKEEKLDLIKSVKDGFNMFPKELAKLKNEIVHFCRQDAVCGTYHNDYEILWKFDKPESLHDWIVTCDSDHNEGKSTADFIINKNKKAFFYGNLDVETPKDGITKNSGYCNISSPHNMLSFGRVKPYDWSAYTHLLMKVRGDGRTYNLVLNMNRYWDVQWNDAYFFLLYTRGGPYWQLSKIPLSKFFLSSKGRVQDKQEAIQKGDILRFGITIADSYPGPFGLEIDFIGLVNDTTHKSEFDYEMYEVAPYLMS</sequence>
<gene>
    <name evidence="7" type="primary">20206555</name>
    <name evidence="6" type="ORF">HELRODRAFT_177986</name>
</gene>
<dbReference type="HOGENOM" id="CLU_059028_2_2_1"/>
<organism evidence="7 8">
    <name type="scientific">Helobdella robusta</name>
    <name type="common">Californian leech</name>
    <dbReference type="NCBI Taxonomy" id="6412"/>
    <lineage>
        <taxon>Eukaryota</taxon>
        <taxon>Metazoa</taxon>
        <taxon>Spiralia</taxon>
        <taxon>Lophotrochozoa</taxon>
        <taxon>Annelida</taxon>
        <taxon>Clitellata</taxon>
        <taxon>Hirudinea</taxon>
        <taxon>Rhynchobdellida</taxon>
        <taxon>Glossiphoniidae</taxon>
        <taxon>Helobdella</taxon>
    </lineage>
</organism>
<dbReference type="AlphaFoldDB" id="T1FCK6"/>
<comment type="subcellular location">
    <subcellularLocation>
        <location evidence="1">Mitochondrion</location>
    </subcellularLocation>
</comment>
<dbReference type="PANTHER" id="PTHR13194:SF18">
    <property type="entry name" value="COMPLEX I INTERMEDIATE-ASSOCIATED PROTEIN 30, MITOCHONDRIAL"/>
    <property type="match status" value="1"/>
</dbReference>
<dbReference type="eggNOG" id="KOG2435">
    <property type="taxonomic scope" value="Eukaryota"/>
</dbReference>
<reference evidence="6 8" key="2">
    <citation type="journal article" date="2013" name="Nature">
        <title>Insights into bilaterian evolution from three spiralian genomes.</title>
        <authorList>
            <person name="Simakov O."/>
            <person name="Marletaz F."/>
            <person name="Cho S.J."/>
            <person name="Edsinger-Gonzales E."/>
            <person name="Havlak P."/>
            <person name="Hellsten U."/>
            <person name="Kuo D.H."/>
            <person name="Larsson T."/>
            <person name="Lv J."/>
            <person name="Arendt D."/>
            <person name="Savage R."/>
            <person name="Osoegawa K."/>
            <person name="de Jong P."/>
            <person name="Grimwood J."/>
            <person name="Chapman J.A."/>
            <person name="Shapiro H."/>
            <person name="Aerts A."/>
            <person name="Otillar R.P."/>
            <person name="Terry A.Y."/>
            <person name="Boore J.L."/>
            <person name="Grigoriev I.V."/>
            <person name="Lindberg D.R."/>
            <person name="Seaver E.C."/>
            <person name="Weisblat D.A."/>
            <person name="Putnam N.H."/>
            <person name="Rokhsar D.S."/>
        </authorList>
    </citation>
    <scope>NUCLEOTIDE SEQUENCE</scope>
</reference>
<evidence type="ECO:0000256" key="2">
    <source>
        <dbReference type="ARBA" id="ARBA00007884"/>
    </source>
</evidence>
<reference evidence="7" key="3">
    <citation type="submission" date="2015-06" db="UniProtKB">
        <authorList>
            <consortium name="EnsemblMetazoa"/>
        </authorList>
    </citation>
    <scope>IDENTIFICATION</scope>
</reference>
<keyword evidence="3" id="KW-0496">Mitochondrion</keyword>
<dbReference type="GO" id="GO:0006120">
    <property type="term" value="P:mitochondrial electron transport, NADH to ubiquinone"/>
    <property type="evidence" value="ECO:0000318"/>
    <property type="project" value="GO_Central"/>
</dbReference>
<accession>T1FCK6</accession>